<keyword evidence="2" id="KW-1185">Reference proteome</keyword>
<dbReference type="RefSeq" id="WP_124281109.1">
    <property type="nucleotide sequence ID" value="NZ_BMWJ01000001.1"/>
</dbReference>
<dbReference type="Proteomes" id="UP001519311">
    <property type="component" value="Unassembled WGS sequence"/>
</dbReference>
<reference evidence="1 2" key="1">
    <citation type="submission" date="2021-03" db="EMBL/GenBank/DDBJ databases">
        <title>Sequencing the genomes of 1000 actinobacteria strains.</title>
        <authorList>
            <person name="Klenk H.-P."/>
        </authorList>
    </citation>
    <scope>NUCLEOTIDE SEQUENCE [LARGE SCALE GENOMIC DNA]</scope>
    <source>
        <strain evidence="1 2">DSM 40843</strain>
    </source>
</reference>
<accession>A0ABS4V4Q0</accession>
<gene>
    <name evidence="1" type="ORF">JOF59_001290</name>
</gene>
<evidence type="ECO:0000313" key="1">
    <source>
        <dbReference type="EMBL" id="MBP2358890.1"/>
    </source>
</evidence>
<organism evidence="1 2">
    <name type="scientific">Streptomyces clavifer</name>
    <dbReference type="NCBI Taxonomy" id="68188"/>
    <lineage>
        <taxon>Bacteria</taxon>
        <taxon>Bacillati</taxon>
        <taxon>Actinomycetota</taxon>
        <taxon>Actinomycetes</taxon>
        <taxon>Kitasatosporales</taxon>
        <taxon>Streptomycetaceae</taxon>
        <taxon>Streptomyces</taxon>
    </lineage>
</organism>
<evidence type="ECO:0000313" key="2">
    <source>
        <dbReference type="Proteomes" id="UP001519311"/>
    </source>
</evidence>
<protein>
    <submittedName>
        <fullName evidence="1">Type II secretory pathway pseudopilin PulG</fullName>
    </submittedName>
</protein>
<dbReference type="EMBL" id="JAGINS010000001">
    <property type="protein sequence ID" value="MBP2358890.1"/>
    <property type="molecule type" value="Genomic_DNA"/>
</dbReference>
<sequence>METGAILIALIGVCGTLAATWLTQRSADRVKRRELEHAERQRRAEHEERSREAALEARRAGYVVLNTTARQYFTALRDRVHALRRGTWPEPGRDEVEECRTAYLESYAEAQMIVPDTLLEVARRTNAALSSAYGMLKTKQSGTAGEGEALDVIGARIDDARGPLHELREAMRRDLRVTGSAAPATRERA</sequence>
<proteinExistence type="predicted"/>
<name>A0ABS4V4Q0_9ACTN</name>
<comment type="caution">
    <text evidence="1">The sequence shown here is derived from an EMBL/GenBank/DDBJ whole genome shotgun (WGS) entry which is preliminary data.</text>
</comment>